<evidence type="ECO:0000259" key="3">
    <source>
        <dbReference type="Pfam" id="PF04321"/>
    </source>
</evidence>
<evidence type="ECO:0000313" key="5">
    <source>
        <dbReference type="Proteomes" id="UP001321786"/>
    </source>
</evidence>
<dbReference type="InterPro" id="IPR036291">
    <property type="entry name" value="NAD(P)-bd_dom_sf"/>
</dbReference>
<sequence>MKRMLILGSTGLVGNALCNEFKNDYYVYGTYKSGKINDDNKYKVDLKDSEGLKELLNEIKPDIIISSIRGNYREQIEFHSISANYIQENGGKYYFISTANVFDNLKDRPHYEIDIPKSETKYGKFKIDCERELKNILGDKLTIFRLPIVWGETSPRMKDLKDSLENGKKIIVYNNLFINNTLDISLAKQIRYVVDNKYTGIFHICNDDLIAHSEFIMKLVESLGYKDVDYSVEQLEKVDEYNFGLLSCRKEIPEELKPTNEEIIEMLSGK</sequence>
<dbReference type="SUPFAM" id="SSF51735">
    <property type="entry name" value="NAD(P)-binding Rossmann-fold domains"/>
    <property type="match status" value="1"/>
</dbReference>
<comment type="similarity">
    <text evidence="1 2">Belongs to the dTDP-4-dehydrorhamnose reductase family.</text>
</comment>
<dbReference type="EMBL" id="AP028654">
    <property type="protein sequence ID" value="BEP29596.1"/>
    <property type="molecule type" value="Genomic_DNA"/>
</dbReference>
<evidence type="ECO:0000313" key="4">
    <source>
        <dbReference type="EMBL" id="BEP29596.1"/>
    </source>
</evidence>
<comment type="pathway">
    <text evidence="2">Carbohydrate biosynthesis; dTDP-L-rhamnose biosynthesis.</text>
</comment>
<comment type="function">
    <text evidence="2">Catalyzes the reduction of dTDP-6-deoxy-L-lyxo-4-hexulose to yield dTDP-L-rhamnose.</text>
</comment>
<dbReference type="Pfam" id="PF04321">
    <property type="entry name" value="RmlD_sub_bind"/>
    <property type="match status" value="1"/>
</dbReference>
<keyword evidence="2" id="KW-0521">NADP</keyword>
<name>A0AAU9E4L1_9FIRM</name>
<dbReference type="InterPro" id="IPR029903">
    <property type="entry name" value="RmlD-like-bd"/>
</dbReference>
<evidence type="ECO:0000256" key="2">
    <source>
        <dbReference type="RuleBase" id="RU364082"/>
    </source>
</evidence>
<dbReference type="Gene3D" id="3.90.25.10">
    <property type="entry name" value="UDP-galactose 4-epimerase, domain 1"/>
    <property type="match status" value="1"/>
</dbReference>
<dbReference type="RefSeq" id="WP_338535223.1">
    <property type="nucleotide sequence ID" value="NZ_AP028654.1"/>
</dbReference>
<keyword evidence="5" id="KW-1185">Reference proteome</keyword>
<dbReference type="GO" id="GO:0008831">
    <property type="term" value="F:dTDP-4-dehydrorhamnose reductase activity"/>
    <property type="evidence" value="ECO:0007669"/>
    <property type="project" value="UniProtKB-EC"/>
</dbReference>
<dbReference type="Gene3D" id="3.40.50.720">
    <property type="entry name" value="NAD(P)-binding Rossmann-like Domain"/>
    <property type="match status" value="1"/>
</dbReference>
<accession>A0AAU9E4L1</accession>
<reference evidence="4 5" key="1">
    <citation type="submission" date="2023-08" db="EMBL/GenBank/DDBJ databases">
        <title>Helicovermis profunda gen. nov., sp. nov., a novel mesophilic, fermentative bacterium within the Bacillota from a deep-sea hydrothermal vent chimney.</title>
        <authorList>
            <person name="Miyazaki U."/>
            <person name="Mizutani D."/>
            <person name="Hashimoto Y."/>
            <person name="Tame A."/>
            <person name="Sawayama S."/>
            <person name="Miyazaki J."/>
            <person name="Takai K."/>
            <person name="Nakagawa S."/>
        </authorList>
    </citation>
    <scope>NUCLEOTIDE SEQUENCE [LARGE SCALE GENOMIC DNA]</scope>
    <source>
        <strain evidence="4 5">S502</strain>
    </source>
</reference>
<keyword evidence="2" id="KW-0560">Oxidoreductase</keyword>
<dbReference type="PANTHER" id="PTHR10491:SF4">
    <property type="entry name" value="METHIONINE ADENOSYLTRANSFERASE 2 SUBUNIT BETA"/>
    <property type="match status" value="1"/>
</dbReference>
<dbReference type="KEGG" id="hprf:HLPR_19270"/>
<dbReference type="EC" id="1.1.1.133" evidence="2"/>
<proteinExistence type="inferred from homology"/>
<dbReference type="InterPro" id="IPR005913">
    <property type="entry name" value="dTDP_dehydrorham_reduct"/>
</dbReference>
<dbReference type="AlphaFoldDB" id="A0AAU9E4L1"/>
<gene>
    <name evidence="4" type="ORF">HLPR_19270</name>
</gene>
<protein>
    <recommendedName>
        <fullName evidence="2">dTDP-4-dehydrorhamnose reductase</fullName>
        <ecNumber evidence="2">1.1.1.133</ecNumber>
    </recommendedName>
</protein>
<dbReference type="Proteomes" id="UP001321786">
    <property type="component" value="Chromosome"/>
</dbReference>
<organism evidence="4 5">
    <name type="scientific">Helicovermis profundi</name>
    <dbReference type="NCBI Taxonomy" id="3065157"/>
    <lineage>
        <taxon>Bacteria</taxon>
        <taxon>Bacillati</taxon>
        <taxon>Bacillota</taxon>
        <taxon>Clostridia</taxon>
        <taxon>Helicovermis</taxon>
    </lineage>
</organism>
<evidence type="ECO:0000256" key="1">
    <source>
        <dbReference type="ARBA" id="ARBA00010944"/>
    </source>
</evidence>
<feature type="domain" description="RmlD-like substrate binding" evidence="3">
    <location>
        <begin position="3"/>
        <end position="227"/>
    </location>
</feature>
<dbReference type="PANTHER" id="PTHR10491">
    <property type="entry name" value="DTDP-4-DEHYDRORHAMNOSE REDUCTASE"/>
    <property type="match status" value="1"/>
</dbReference>